<evidence type="ECO:0000313" key="1">
    <source>
        <dbReference type="EMBL" id="ONK70839.1"/>
    </source>
</evidence>
<evidence type="ECO:0000313" key="2">
    <source>
        <dbReference type="Proteomes" id="UP000243459"/>
    </source>
</evidence>
<dbReference type="EMBL" id="CM007384">
    <property type="protein sequence ID" value="ONK70839.1"/>
    <property type="molecule type" value="Genomic_DNA"/>
</dbReference>
<protein>
    <submittedName>
        <fullName evidence="1">Uncharacterized protein</fullName>
    </submittedName>
</protein>
<gene>
    <name evidence="1" type="ORF">A4U43_C04F2060</name>
</gene>
<reference evidence="2" key="1">
    <citation type="journal article" date="2017" name="Nat. Commun.">
        <title>The asparagus genome sheds light on the origin and evolution of a young Y chromosome.</title>
        <authorList>
            <person name="Harkess A."/>
            <person name="Zhou J."/>
            <person name="Xu C."/>
            <person name="Bowers J.E."/>
            <person name="Van der Hulst R."/>
            <person name="Ayyampalayam S."/>
            <person name="Mercati F."/>
            <person name="Riccardi P."/>
            <person name="McKain M.R."/>
            <person name="Kakrana A."/>
            <person name="Tang H."/>
            <person name="Ray J."/>
            <person name="Groenendijk J."/>
            <person name="Arikit S."/>
            <person name="Mathioni S.M."/>
            <person name="Nakano M."/>
            <person name="Shan H."/>
            <person name="Telgmann-Rauber A."/>
            <person name="Kanno A."/>
            <person name="Yue Z."/>
            <person name="Chen H."/>
            <person name="Li W."/>
            <person name="Chen Y."/>
            <person name="Xu X."/>
            <person name="Zhang Y."/>
            <person name="Luo S."/>
            <person name="Chen H."/>
            <person name="Gao J."/>
            <person name="Mao Z."/>
            <person name="Pires J.C."/>
            <person name="Luo M."/>
            <person name="Kudrna D."/>
            <person name="Wing R.A."/>
            <person name="Meyers B.C."/>
            <person name="Yi K."/>
            <person name="Kong H."/>
            <person name="Lavrijsen P."/>
            <person name="Sunseri F."/>
            <person name="Falavigna A."/>
            <person name="Ye Y."/>
            <person name="Leebens-Mack J.H."/>
            <person name="Chen G."/>
        </authorList>
    </citation>
    <scope>NUCLEOTIDE SEQUENCE [LARGE SCALE GENOMIC DNA]</scope>
    <source>
        <strain evidence="2">cv. DH0086</strain>
    </source>
</reference>
<name>A0A5P1F217_ASPOF</name>
<sequence length="179" mass="19259">MSRGGRCWKFVWRCAGRGGGWTCGLGAVCRLASWAGREEAWAQDTGGGGVQAADAEPWGARAVSRACEARFAVSGRRSSRAGGQRGSLWILRLRAGSCFFCRRQARDSGAARSVPGARRGYGAVCERRQIGRCEWGLDGIGWAARDRAVLARGVGLFIAGKRRGERVEARDGRNGLADR</sequence>
<dbReference type="Gramene" id="ONK70839">
    <property type="protein sequence ID" value="ONK70839"/>
    <property type="gene ID" value="A4U43_C04F2060"/>
</dbReference>
<proteinExistence type="predicted"/>
<dbReference type="Proteomes" id="UP000243459">
    <property type="component" value="Chromosome 4"/>
</dbReference>
<dbReference type="AlphaFoldDB" id="A0A5P1F217"/>
<organism evidence="1 2">
    <name type="scientific">Asparagus officinalis</name>
    <name type="common">Garden asparagus</name>
    <dbReference type="NCBI Taxonomy" id="4686"/>
    <lineage>
        <taxon>Eukaryota</taxon>
        <taxon>Viridiplantae</taxon>
        <taxon>Streptophyta</taxon>
        <taxon>Embryophyta</taxon>
        <taxon>Tracheophyta</taxon>
        <taxon>Spermatophyta</taxon>
        <taxon>Magnoliopsida</taxon>
        <taxon>Liliopsida</taxon>
        <taxon>Asparagales</taxon>
        <taxon>Asparagaceae</taxon>
        <taxon>Asparagoideae</taxon>
        <taxon>Asparagus</taxon>
    </lineage>
</organism>
<keyword evidence="2" id="KW-1185">Reference proteome</keyword>
<accession>A0A5P1F217</accession>